<accession>F6SR69</accession>
<evidence type="ECO:0000256" key="12">
    <source>
        <dbReference type="RuleBase" id="RU000679"/>
    </source>
</evidence>
<dbReference type="EMBL" id="EAAA01000411">
    <property type="status" value="NOT_ANNOTATED_CDS"/>
    <property type="molecule type" value="Genomic_DNA"/>
</dbReference>
<dbReference type="HOGENOM" id="CLU_020415_1_2_1"/>
<comment type="subcellular location">
    <subcellularLocation>
        <location evidence="1">Membrane</location>
        <topology evidence="1">Multi-pass membrane protein</topology>
    </subcellularLocation>
</comment>
<reference evidence="14" key="3">
    <citation type="submission" date="2025-08" db="UniProtKB">
        <authorList>
            <consortium name="Ensembl"/>
        </authorList>
    </citation>
    <scope>IDENTIFICATION</scope>
</reference>
<dbReference type="STRING" id="7719.ENSCINP00000013699"/>
<keyword evidence="4 12" id="KW-0812">Transmembrane</keyword>
<dbReference type="GO" id="GO:0015280">
    <property type="term" value="F:ligand-gated sodium channel activity"/>
    <property type="evidence" value="ECO:0000318"/>
    <property type="project" value="GO_Central"/>
</dbReference>
<evidence type="ECO:0000256" key="8">
    <source>
        <dbReference type="ARBA" id="ARBA00023136"/>
    </source>
</evidence>
<dbReference type="GO" id="GO:0035725">
    <property type="term" value="P:sodium ion transmembrane transport"/>
    <property type="evidence" value="ECO:0000318"/>
    <property type="project" value="GO_Central"/>
</dbReference>
<dbReference type="Gene3D" id="1.10.287.770">
    <property type="entry name" value="YojJ-like"/>
    <property type="match status" value="2"/>
</dbReference>
<evidence type="ECO:0000313" key="15">
    <source>
        <dbReference type="Proteomes" id="UP000008144"/>
    </source>
</evidence>
<feature type="transmembrane region" description="Helical" evidence="13">
    <location>
        <begin position="536"/>
        <end position="561"/>
    </location>
</feature>
<dbReference type="PANTHER" id="PTHR11690:SF222">
    <property type="entry name" value="AMILORIDE-SENSITIVE SODIUM CHANNEL SUBUNIT GAMMA"/>
    <property type="match status" value="1"/>
</dbReference>
<dbReference type="PANTHER" id="PTHR11690">
    <property type="entry name" value="AMILORIDE-SENSITIVE SODIUM CHANNEL-RELATED"/>
    <property type="match status" value="1"/>
</dbReference>
<keyword evidence="11 12" id="KW-0407">Ion channel</keyword>
<keyword evidence="7 12" id="KW-0406">Ion transport</keyword>
<dbReference type="GeneTree" id="ENSGT00940000158414"/>
<reference evidence="15" key="1">
    <citation type="journal article" date="2002" name="Science">
        <title>The draft genome of Ciona intestinalis: insights into chordate and vertebrate origins.</title>
        <authorList>
            <person name="Dehal P."/>
            <person name="Satou Y."/>
            <person name="Campbell R.K."/>
            <person name="Chapman J."/>
            <person name="Degnan B."/>
            <person name="De Tomaso A."/>
            <person name="Davidson B."/>
            <person name="Di Gregorio A."/>
            <person name="Gelpke M."/>
            <person name="Goodstein D.M."/>
            <person name="Harafuji N."/>
            <person name="Hastings K.E."/>
            <person name="Ho I."/>
            <person name="Hotta K."/>
            <person name="Huang W."/>
            <person name="Kawashima T."/>
            <person name="Lemaire P."/>
            <person name="Martinez D."/>
            <person name="Meinertzhagen I.A."/>
            <person name="Necula S."/>
            <person name="Nonaka M."/>
            <person name="Putnam N."/>
            <person name="Rash S."/>
            <person name="Saiga H."/>
            <person name="Satake M."/>
            <person name="Terry A."/>
            <person name="Yamada L."/>
            <person name="Wang H.G."/>
            <person name="Awazu S."/>
            <person name="Azumi K."/>
            <person name="Boore J."/>
            <person name="Branno M."/>
            <person name="Chin-Bow S."/>
            <person name="DeSantis R."/>
            <person name="Doyle S."/>
            <person name="Francino P."/>
            <person name="Keys D.N."/>
            <person name="Haga S."/>
            <person name="Hayashi H."/>
            <person name="Hino K."/>
            <person name="Imai K.S."/>
            <person name="Inaba K."/>
            <person name="Kano S."/>
            <person name="Kobayashi K."/>
            <person name="Kobayashi M."/>
            <person name="Lee B.I."/>
            <person name="Makabe K.W."/>
            <person name="Manohar C."/>
            <person name="Matassi G."/>
            <person name="Medina M."/>
            <person name="Mochizuki Y."/>
            <person name="Mount S."/>
            <person name="Morishita T."/>
            <person name="Miura S."/>
            <person name="Nakayama A."/>
            <person name="Nishizaka S."/>
            <person name="Nomoto H."/>
            <person name="Ohta F."/>
            <person name="Oishi K."/>
            <person name="Rigoutsos I."/>
            <person name="Sano M."/>
            <person name="Sasaki A."/>
            <person name="Sasakura Y."/>
            <person name="Shoguchi E."/>
            <person name="Shin-i T."/>
            <person name="Spagnuolo A."/>
            <person name="Stainier D."/>
            <person name="Suzuki M.M."/>
            <person name="Tassy O."/>
            <person name="Takatori N."/>
            <person name="Tokuoka M."/>
            <person name="Yagi K."/>
            <person name="Yoshizaki F."/>
            <person name="Wada S."/>
            <person name="Zhang C."/>
            <person name="Hyatt P.D."/>
            <person name="Larimer F."/>
            <person name="Detter C."/>
            <person name="Doggett N."/>
            <person name="Glavina T."/>
            <person name="Hawkins T."/>
            <person name="Richardson P."/>
            <person name="Lucas S."/>
            <person name="Kohara Y."/>
            <person name="Levine M."/>
            <person name="Satoh N."/>
            <person name="Rokhsar D.S."/>
        </authorList>
    </citation>
    <scope>NUCLEOTIDE SEQUENCE [LARGE SCALE GENOMIC DNA]</scope>
</reference>
<evidence type="ECO:0000256" key="6">
    <source>
        <dbReference type="ARBA" id="ARBA00023053"/>
    </source>
</evidence>
<dbReference type="Gene3D" id="1.10.287.820">
    <property type="entry name" value="Acid-sensing ion channel domain"/>
    <property type="match status" value="1"/>
</dbReference>
<reference evidence="14" key="2">
    <citation type="journal article" date="2008" name="Genome Biol.">
        <title>Improved genome assembly and evidence-based global gene model set for the chordate Ciona intestinalis: new insight into intron and operon populations.</title>
        <authorList>
            <person name="Satou Y."/>
            <person name="Mineta K."/>
            <person name="Ogasawara M."/>
            <person name="Sasakura Y."/>
            <person name="Shoguchi E."/>
            <person name="Ueno K."/>
            <person name="Yamada L."/>
            <person name="Matsumoto J."/>
            <person name="Wasserscheid J."/>
            <person name="Dewar K."/>
            <person name="Wiley G.B."/>
            <person name="Macmil S.L."/>
            <person name="Roe B.A."/>
            <person name="Zeller R.W."/>
            <person name="Hastings K.E."/>
            <person name="Lemaire P."/>
            <person name="Lindquist E."/>
            <person name="Endo T."/>
            <person name="Hotta K."/>
            <person name="Inaba K."/>
        </authorList>
    </citation>
    <scope>NUCLEOTIDE SEQUENCE [LARGE SCALE GENOMIC DNA]</scope>
    <source>
        <strain evidence="14">wild type</strain>
    </source>
</reference>
<keyword evidence="6" id="KW-0915">Sodium</keyword>
<dbReference type="InParanoid" id="F6SR69"/>
<reference evidence="14" key="4">
    <citation type="submission" date="2025-09" db="UniProtKB">
        <authorList>
            <consortium name="Ensembl"/>
        </authorList>
    </citation>
    <scope>IDENTIFICATION</scope>
</reference>
<evidence type="ECO:0000256" key="10">
    <source>
        <dbReference type="ARBA" id="ARBA00023201"/>
    </source>
</evidence>
<dbReference type="GO" id="GO:0005886">
    <property type="term" value="C:plasma membrane"/>
    <property type="evidence" value="ECO:0000318"/>
    <property type="project" value="GO_Central"/>
</dbReference>
<evidence type="ECO:0000256" key="2">
    <source>
        <dbReference type="ARBA" id="ARBA00022448"/>
    </source>
</evidence>
<keyword evidence="2 12" id="KW-0813">Transport</keyword>
<evidence type="ECO:0000256" key="5">
    <source>
        <dbReference type="ARBA" id="ARBA00022989"/>
    </source>
</evidence>
<name>F6SR69_CIOIN</name>
<dbReference type="Pfam" id="PF00858">
    <property type="entry name" value="ASC"/>
    <property type="match status" value="1"/>
</dbReference>
<protein>
    <submittedName>
        <fullName evidence="14">Uncharacterized protein</fullName>
    </submittedName>
</protein>
<keyword evidence="10 12" id="KW-0739">Sodium transport</keyword>
<feature type="transmembrane region" description="Helical" evidence="13">
    <location>
        <begin position="479"/>
        <end position="498"/>
    </location>
</feature>
<evidence type="ECO:0000256" key="4">
    <source>
        <dbReference type="ARBA" id="ARBA00022692"/>
    </source>
</evidence>
<dbReference type="PRINTS" id="PR01078">
    <property type="entry name" value="AMINACHANNEL"/>
</dbReference>
<keyword evidence="3 12" id="KW-0894">Sodium channel</keyword>
<evidence type="ECO:0000256" key="9">
    <source>
        <dbReference type="ARBA" id="ARBA00023180"/>
    </source>
</evidence>
<dbReference type="FunFam" id="1.10.287.770:FF:000001">
    <property type="entry name" value="Acid-sensing ion channel subunit 1"/>
    <property type="match status" value="1"/>
</dbReference>
<sequence length="576" mass="65956">MHSIHNRDVRVSSLSAHFEPVENCVVHSDDVTVADDVSYTSSSMSSDLESMKPSNIHVFSSSSTLHGFNHIFALHHSSLRRFAWTVAFLTSLSILLYQSSNRAIYYLSYPHVTRLDEVAAGNLTFPAVTICNLNEFQFSKITKNDMYHVGELLGFLDKNYALCCNTIVPERQTLNFLNIQRSSFRHFNPRGTFSMKEFYERVGHNLSDFLLACNYRGRFCNADNFTTVYTRYGKCYTFNSGVKQPPLKTLKGGVDNGLELLLDTQQNEYMPVWKETDEITIEAGFKVQIHVQSEPPFIHELGFGISPGFQTLVSTQEQRITFLPNPWGKCRNGFDKSEHYHFPNYSISACRISCETLYVYLHCNCRMIHMPGKERYCTPEEYKTCADKALDFLVMTDDQLCVCETPCEVIRYNLEMSTLQLPSTQASSYLAYKYQVSEDYVRKNFAKLNIFFEALNYETIEQKVAYEIPGLFGDIGGQMGLFIGASILTILELVDYFYEVVKDRTWGRKLRKNTDRSPTREEANNKTVSVMVREQAIFPVITNLFLGVVCCLYIYIILVVYKCCNVPHILTTESGS</sequence>
<dbReference type="Proteomes" id="UP000008144">
    <property type="component" value="Chromosome 1"/>
</dbReference>
<organism evidence="14 15">
    <name type="scientific">Ciona intestinalis</name>
    <name type="common">Transparent sea squirt</name>
    <name type="synonym">Ascidia intestinalis</name>
    <dbReference type="NCBI Taxonomy" id="7719"/>
    <lineage>
        <taxon>Eukaryota</taxon>
        <taxon>Metazoa</taxon>
        <taxon>Chordata</taxon>
        <taxon>Tunicata</taxon>
        <taxon>Ascidiacea</taxon>
        <taxon>Phlebobranchia</taxon>
        <taxon>Cionidae</taxon>
        <taxon>Ciona</taxon>
    </lineage>
</organism>
<dbReference type="Gene3D" id="1.10.3590.10">
    <property type="entry name" value="acid-sensing ion channel 1 domain"/>
    <property type="match status" value="2"/>
</dbReference>
<keyword evidence="5 13" id="KW-1133">Transmembrane helix</keyword>
<evidence type="ECO:0000256" key="7">
    <source>
        <dbReference type="ARBA" id="ARBA00023065"/>
    </source>
</evidence>
<keyword evidence="15" id="KW-1185">Reference proteome</keyword>
<keyword evidence="9" id="KW-0325">Glycoprotein</keyword>
<proteinExistence type="inferred from homology"/>
<dbReference type="InterPro" id="IPR001873">
    <property type="entry name" value="ENaC"/>
</dbReference>
<evidence type="ECO:0000256" key="13">
    <source>
        <dbReference type="SAM" id="Phobius"/>
    </source>
</evidence>
<evidence type="ECO:0000256" key="11">
    <source>
        <dbReference type="ARBA" id="ARBA00023303"/>
    </source>
</evidence>
<comment type="similarity">
    <text evidence="12">Belongs to the amiloride-sensitive sodium channel (TC 1.A.6) family.</text>
</comment>
<dbReference type="FunCoup" id="F6SR69">
    <property type="interactions" value="2"/>
</dbReference>
<evidence type="ECO:0000256" key="3">
    <source>
        <dbReference type="ARBA" id="ARBA00022461"/>
    </source>
</evidence>
<evidence type="ECO:0000256" key="1">
    <source>
        <dbReference type="ARBA" id="ARBA00004141"/>
    </source>
</evidence>
<dbReference type="AlphaFoldDB" id="F6SR69"/>
<dbReference type="OMA" id="NYSISAC"/>
<keyword evidence="8 13" id="KW-0472">Membrane</keyword>
<evidence type="ECO:0000313" key="14">
    <source>
        <dbReference type="Ensembl" id="ENSCINP00000013699.3"/>
    </source>
</evidence>
<dbReference type="Ensembl" id="ENSCINT00000013699.3">
    <property type="protein sequence ID" value="ENSCINP00000013699.3"/>
    <property type="gene ID" value="ENSCING00000006671.3"/>
</dbReference>